<dbReference type="VEuPathDB" id="FungiDB:DIURU_002223"/>
<evidence type="ECO:0000256" key="1">
    <source>
        <dbReference type="SAM" id="MobiDB-lite"/>
    </source>
</evidence>
<sequence>MSILESIENLDRLDVRDLCEILADSRQSEPSIHEVEPSNHETEPLTTEPLKTTPPASPSKKSKSQPRESVSKPVELPALNSDSANKKKDVFINTSWFEISKFKQNAKGEQSPYQRVGLQAKKAPLTRKYIPTYRLIRLVLEYAITHKFKACHLDIDLAGNDLEFEDKNVRYVTDDPVARLQNPQAKNLGKHLIPQPIPGMKGAEKLFHDGFTRFLVNQLGFKDYSGARGVWVYAPQGKTTAIVMIAHDDILIFGKDDQMLRWVESEFANKYVVVNLGLPAFFAGNQIYYKLNKGQVTIDRRQQCFDLCKTHNVKPDPFVDSFFDDDFDYEWRLFGSKQKLSRAERGEKVARFQRIIADLMAISKSFYRDITNMVAKLASLESNVNDFLLEAAERAVNFVSNFCDGELTLGKHPANNSVADVGYVLLHDEDERHRAVVTYSIDRNGQLDFWAKVVNNCDVYSDELAEQMQREVDEDYKYFTMLDHFVSTGQILDPPPKVSVPRSRYEHAEAKINDLPMCNCLSAGSTR</sequence>
<evidence type="ECO:0000259" key="2">
    <source>
        <dbReference type="Pfam" id="PF07727"/>
    </source>
</evidence>
<reference evidence="3 4" key="1">
    <citation type="submission" date="2019-07" db="EMBL/GenBank/DDBJ databases">
        <title>Genome assembly of two rare yeast pathogens: Diutina rugosa and Trichomonascus ciferrii.</title>
        <authorList>
            <person name="Mixao V."/>
            <person name="Saus E."/>
            <person name="Hansen A."/>
            <person name="Lass-Flor C."/>
            <person name="Gabaldon T."/>
        </authorList>
    </citation>
    <scope>NUCLEOTIDE SEQUENCE [LARGE SCALE GENOMIC DNA]</scope>
    <source>
        <strain evidence="3 4">CBS 613</strain>
    </source>
</reference>
<evidence type="ECO:0000313" key="4">
    <source>
        <dbReference type="Proteomes" id="UP000449547"/>
    </source>
</evidence>
<feature type="domain" description="Reverse transcriptase Ty1/copia-type" evidence="2">
    <location>
        <begin position="132"/>
        <end position="290"/>
    </location>
</feature>
<dbReference type="Proteomes" id="UP000449547">
    <property type="component" value="Unassembled WGS sequence"/>
</dbReference>
<dbReference type="InterPro" id="IPR013103">
    <property type="entry name" value="RVT_2"/>
</dbReference>
<dbReference type="RefSeq" id="XP_034012918.1">
    <property type="nucleotide sequence ID" value="XM_034154852.1"/>
</dbReference>
<dbReference type="GeneID" id="54780874"/>
<proteinExistence type="predicted"/>
<dbReference type="EMBL" id="SWFT01000066">
    <property type="protein sequence ID" value="KAA8903712.1"/>
    <property type="molecule type" value="Genomic_DNA"/>
</dbReference>
<dbReference type="AlphaFoldDB" id="A0A642UQK8"/>
<dbReference type="Pfam" id="PF07727">
    <property type="entry name" value="RVT_2"/>
    <property type="match status" value="1"/>
</dbReference>
<name>A0A642UQK8_DIURU</name>
<evidence type="ECO:0000313" key="3">
    <source>
        <dbReference type="EMBL" id="KAA8903712.1"/>
    </source>
</evidence>
<protein>
    <recommendedName>
        <fullName evidence="2">Reverse transcriptase Ty1/copia-type domain-containing protein</fullName>
    </recommendedName>
</protein>
<accession>A0A642UQK8</accession>
<feature type="compositionally biased region" description="Basic and acidic residues" evidence="1">
    <location>
        <begin position="31"/>
        <end position="43"/>
    </location>
</feature>
<keyword evidence="4" id="KW-1185">Reference proteome</keyword>
<organism evidence="3 4">
    <name type="scientific">Diutina rugosa</name>
    <name type="common">Yeast</name>
    <name type="synonym">Candida rugosa</name>
    <dbReference type="NCBI Taxonomy" id="5481"/>
    <lineage>
        <taxon>Eukaryota</taxon>
        <taxon>Fungi</taxon>
        <taxon>Dikarya</taxon>
        <taxon>Ascomycota</taxon>
        <taxon>Saccharomycotina</taxon>
        <taxon>Pichiomycetes</taxon>
        <taxon>Debaryomycetaceae</taxon>
        <taxon>Diutina</taxon>
    </lineage>
</organism>
<dbReference type="OrthoDB" id="3243429at2759"/>
<feature type="region of interest" description="Disordered" evidence="1">
    <location>
        <begin position="25"/>
        <end position="80"/>
    </location>
</feature>
<feature type="compositionally biased region" description="Low complexity" evidence="1">
    <location>
        <begin position="44"/>
        <end position="54"/>
    </location>
</feature>
<comment type="caution">
    <text evidence="3">The sequence shown here is derived from an EMBL/GenBank/DDBJ whole genome shotgun (WGS) entry which is preliminary data.</text>
</comment>
<gene>
    <name evidence="3" type="ORF">DIURU_002223</name>
</gene>